<dbReference type="PROSITE" id="PS50994">
    <property type="entry name" value="INTEGRASE"/>
    <property type="match status" value="1"/>
</dbReference>
<dbReference type="GO" id="GO:0004519">
    <property type="term" value="F:endonuclease activity"/>
    <property type="evidence" value="ECO:0007669"/>
    <property type="project" value="UniProtKB-KW"/>
</dbReference>
<dbReference type="SUPFAM" id="SSF56672">
    <property type="entry name" value="DNA/RNA polymerases"/>
    <property type="match status" value="1"/>
</dbReference>
<keyword evidence="7" id="KW-0695">RNA-directed DNA polymerase</keyword>
<dbReference type="Gene3D" id="1.10.340.70">
    <property type="match status" value="1"/>
</dbReference>
<sequence length="1388" mass="156919">MSVSVANNLPWDILPFPMAPYVGQLHTFSSTKNEWKIAKPRMISFFTANNITDATIKQALFLNSLDESSYRLMHNLCVPDEPETKSYDALVKFFDDHFIPAESIFALRHRFFNAGREKGETLCDWLARVRSLGGPCKFTDLDQQVIDRFVLGLPKGPVKDRLFEEDRLKLSMEKAMNVATAKESASHQYDLTSTQTPGDVKQEPVFRTTFRRGRGKSTADSRGQRKGTSSSGAQTPCGVCGRSHPAPCWYKNVSCNLCKGNHLAKVCPRNKQANNSKNTNYSKHSHTSDKKSMNQSKQSRHNYVNEEFDEPIYRINDSGGPSISPFVANVHINDIDIKFEIDTGCQSSILPLSLYKEHFSDNKFVKSDKTFLSYFDTKAKPVGTFKPNVSFNGNDYGKLMLFIVDSNGPPLLGRNWFEVFGFQIKHPEVCNTVRTDCVYNVKNSGVDMLSLLRSKFPKVFSAKLGCFTKGKAVLELKEGAEPKFFRARPIPFSLKPAVERELDRLVSDDIIEPVDYSRFGTPIVPVLKNGGGIRICGDYKLTINPFLQIDQHPLPTAESLFQKIQGNNIFAKLDLSQAYQQMLLDDTSKEMTTISTHKGLFVYKRLPYGVSCAPAKFQKCIETLLDGLEGVSVFLDDILIGGKDSSQLLNRVEEVLRRLEDSGLTLSEQKCEFGKESLVYLGFKIDSRGLHTTDEKVRAVCDAPKPDGVKTLQSFIGFVTYVAKFIPKVAEVLAPLYKLLRKNTKWNWDSNCDRAFSEIKKLVVKHRSLSHYDPNLPLRLTVDASNQGVAALMSQPQNGVDVPIAFTSRTLSTSEQSYSSIHKEALAIIHAVKKFHIYLFGRRWTLVTDHKPLIAIFGPKIGIPACAANRLQRWAIFLSNYNYDMEYVTSAKNPADWLSRAPLSDTVRPDDTSDLTLNYVFENQNLPLNFKDVVVATRKDPILMKVMQYVKFGWPDVMVDQDLVPYHRCRTELHVDKDVLLRGYRVVIPILLRDSILHELHGSHLGIVKVKALARAYVWWPHIDQHIENLVNSCVPCGQNKDNPAKNVLIPWEWPSRPWQRLHMDYMGPIYNHYFLVVVDSHSKWLEAIPTKSMTSSVTIRLLREIFARFGIPEILVADNYSAFVSDEFQEFLNLNGIKFKSGAPYSPRTNGAAENAVRSVKRALVTALGKAGGSSGLEVALQRFLLDYRNSKHLTTGISPAESLLGRHIRNRLDLLRPSSTQDRVLDRQRKQVDSHGGVEAEVVAPRDLVWAKNYRKNEDQWLAGIIDRILGPRRVKVFIPELNLTWTRHVHQLRKRTLPSNFTDRTLDEKGTQTSPKNSLSANRSLPGSEVTSPLDFRGFSPNPSPNLGGRRELENNSTVTPTMKTRIGRVVRKPKRLIEELNKTE</sequence>
<dbReference type="Gene3D" id="3.30.70.270">
    <property type="match status" value="2"/>
</dbReference>
<organism evidence="11">
    <name type="scientific">Lygus hesperus</name>
    <name type="common">Western plant bug</name>
    <dbReference type="NCBI Taxonomy" id="30085"/>
    <lineage>
        <taxon>Eukaryota</taxon>
        <taxon>Metazoa</taxon>
        <taxon>Ecdysozoa</taxon>
        <taxon>Arthropoda</taxon>
        <taxon>Hexapoda</taxon>
        <taxon>Insecta</taxon>
        <taxon>Pterygota</taxon>
        <taxon>Neoptera</taxon>
        <taxon>Paraneoptera</taxon>
        <taxon>Hemiptera</taxon>
        <taxon>Heteroptera</taxon>
        <taxon>Panheteroptera</taxon>
        <taxon>Cimicomorpha</taxon>
        <taxon>Miridae</taxon>
        <taxon>Mirini</taxon>
        <taxon>Lygus</taxon>
    </lineage>
</organism>
<dbReference type="CDD" id="cd09274">
    <property type="entry name" value="RNase_HI_RT_Ty3"/>
    <property type="match status" value="1"/>
</dbReference>
<evidence type="ECO:0000256" key="3">
    <source>
        <dbReference type="ARBA" id="ARBA00022695"/>
    </source>
</evidence>
<feature type="compositionally biased region" description="Polar residues" evidence="8">
    <location>
        <begin position="1314"/>
        <end position="1334"/>
    </location>
</feature>
<feature type="region of interest" description="Disordered" evidence="8">
    <location>
        <begin position="181"/>
        <end position="238"/>
    </location>
</feature>
<dbReference type="SUPFAM" id="SSF53098">
    <property type="entry name" value="Ribonuclease H-like"/>
    <property type="match status" value="1"/>
</dbReference>
<dbReference type="InterPro" id="IPR041588">
    <property type="entry name" value="Integrase_H2C2"/>
</dbReference>
<dbReference type="PANTHER" id="PTHR37984">
    <property type="entry name" value="PROTEIN CBG26694"/>
    <property type="match status" value="1"/>
</dbReference>
<dbReference type="PANTHER" id="PTHR37984:SF5">
    <property type="entry name" value="PROTEIN NYNRIN-LIKE"/>
    <property type="match status" value="1"/>
</dbReference>
<dbReference type="GO" id="GO:0042575">
    <property type="term" value="C:DNA polymerase complex"/>
    <property type="evidence" value="ECO:0007669"/>
    <property type="project" value="UniProtKB-ARBA"/>
</dbReference>
<keyword evidence="5" id="KW-0255">Endonuclease</keyword>
<evidence type="ECO:0000256" key="6">
    <source>
        <dbReference type="ARBA" id="ARBA00022801"/>
    </source>
</evidence>
<dbReference type="FunFam" id="3.30.70.270:FF:000026">
    <property type="entry name" value="Transposon Ty3-G Gag-Pol polyprotein"/>
    <property type="match status" value="1"/>
</dbReference>
<dbReference type="Gene3D" id="3.30.420.10">
    <property type="entry name" value="Ribonuclease H-like superfamily/Ribonuclease H"/>
    <property type="match status" value="1"/>
</dbReference>
<dbReference type="InterPro" id="IPR012337">
    <property type="entry name" value="RNaseH-like_sf"/>
</dbReference>
<evidence type="ECO:0000259" key="10">
    <source>
        <dbReference type="PROSITE" id="PS50994"/>
    </source>
</evidence>
<dbReference type="InterPro" id="IPR041373">
    <property type="entry name" value="RT_RNaseH"/>
</dbReference>
<dbReference type="GO" id="GO:0015074">
    <property type="term" value="P:DNA integration"/>
    <property type="evidence" value="ECO:0007669"/>
    <property type="project" value="InterPro"/>
</dbReference>
<dbReference type="GO" id="GO:0003676">
    <property type="term" value="F:nucleic acid binding"/>
    <property type="evidence" value="ECO:0007669"/>
    <property type="project" value="InterPro"/>
</dbReference>
<dbReference type="GO" id="GO:0003964">
    <property type="term" value="F:RNA-directed DNA polymerase activity"/>
    <property type="evidence" value="ECO:0007669"/>
    <property type="project" value="UniProtKB-KW"/>
</dbReference>
<evidence type="ECO:0000259" key="9">
    <source>
        <dbReference type="PROSITE" id="PS50878"/>
    </source>
</evidence>
<dbReference type="InterPro" id="IPR021109">
    <property type="entry name" value="Peptidase_aspartic_dom_sf"/>
</dbReference>
<dbReference type="InterPro" id="IPR036397">
    <property type="entry name" value="RNaseH_sf"/>
</dbReference>
<gene>
    <name evidence="11" type="primary">Tf2-1_44</name>
    <name evidence="11" type="ORF">g.45795</name>
</gene>
<dbReference type="SUPFAM" id="SSF50630">
    <property type="entry name" value="Acid proteases"/>
    <property type="match status" value="1"/>
</dbReference>
<feature type="compositionally biased region" description="Polar residues" evidence="8">
    <location>
        <begin position="224"/>
        <end position="234"/>
    </location>
</feature>
<protein>
    <recommendedName>
        <fullName evidence="1">RNA-directed DNA polymerase</fullName>
        <ecNumber evidence="1">2.7.7.49</ecNumber>
    </recommendedName>
</protein>
<evidence type="ECO:0000256" key="7">
    <source>
        <dbReference type="ARBA" id="ARBA00022918"/>
    </source>
</evidence>
<feature type="compositionally biased region" description="Polar residues" evidence="8">
    <location>
        <begin position="271"/>
        <end position="282"/>
    </location>
</feature>
<dbReference type="EC" id="2.7.7.49" evidence="1"/>
<dbReference type="Pfam" id="PF17917">
    <property type="entry name" value="RT_RNaseH"/>
    <property type="match status" value="1"/>
</dbReference>
<dbReference type="InterPro" id="IPR000477">
    <property type="entry name" value="RT_dom"/>
</dbReference>
<dbReference type="Pfam" id="PF00665">
    <property type="entry name" value="rve"/>
    <property type="match status" value="1"/>
</dbReference>
<name>A0A146M835_LYGHE</name>
<dbReference type="EMBL" id="GDHC01002706">
    <property type="protein sequence ID" value="JAQ15923.1"/>
    <property type="molecule type" value="Transcribed_RNA"/>
</dbReference>
<dbReference type="FunFam" id="3.30.420.10:FF:000063">
    <property type="entry name" value="Retrovirus-related Pol polyprotein from transposon 297-like Protein"/>
    <property type="match status" value="1"/>
</dbReference>
<evidence type="ECO:0000256" key="5">
    <source>
        <dbReference type="ARBA" id="ARBA00022759"/>
    </source>
</evidence>
<dbReference type="InterPro" id="IPR050951">
    <property type="entry name" value="Retrovirus_Pol_polyprotein"/>
</dbReference>
<accession>A0A146M835</accession>
<evidence type="ECO:0000256" key="4">
    <source>
        <dbReference type="ARBA" id="ARBA00022722"/>
    </source>
</evidence>
<keyword evidence="3" id="KW-0548">Nucleotidyltransferase</keyword>
<dbReference type="Gene3D" id="3.10.10.10">
    <property type="entry name" value="HIV Type 1 Reverse Transcriptase, subunit A, domain 1"/>
    <property type="match status" value="1"/>
</dbReference>
<dbReference type="InterPro" id="IPR043128">
    <property type="entry name" value="Rev_trsase/Diguanyl_cyclase"/>
</dbReference>
<evidence type="ECO:0000256" key="8">
    <source>
        <dbReference type="SAM" id="MobiDB-lite"/>
    </source>
</evidence>
<reference evidence="11" key="1">
    <citation type="journal article" date="2016" name="Gigascience">
        <title>De novo construction of an expanded transcriptome assembly for the western tarnished plant bug, Lygus hesperus.</title>
        <authorList>
            <person name="Tassone E.E."/>
            <person name="Geib S.M."/>
            <person name="Hall B."/>
            <person name="Fabrick J.A."/>
            <person name="Brent C.S."/>
            <person name="Hull J.J."/>
        </authorList>
    </citation>
    <scope>NUCLEOTIDE SEQUENCE</scope>
</reference>
<feature type="domain" description="Reverse transcriptase" evidence="9">
    <location>
        <begin position="507"/>
        <end position="685"/>
    </location>
</feature>
<evidence type="ECO:0000256" key="1">
    <source>
        <dbReference type="ARBA" id="ARBA00012493"/>
    </source>
</evidence>
<feature type="domain" description="Integrase catalytic" evidence="10">
    <location>
        <begin position="1054"/>
        <end position="1209"/>
    </location>
</feature>
<dbReference type="Gene3D" id="2.40.70.10">
    <property type="entry name" value="Acid Proteases"/>
    <property type="match status" value="1"/>
</dbReference>
<feature type="region of interest" description="Disordered" evidence="8">
    <location>
        <begin position="1303"/>
        <end position="1369"/>
    </location>
</feature>
<dbReference type="InterPro" id="IPR043502">
    <property type="entry name" value="DNA/RNA_pol_sf"/>
</dbReference>
<evidence type="ECO:0000256" key="2">
    <source>
        <dbReference type="ARBA" id="ARBA00022679"/>
    </source>
</evidence>
<keyword evidence="4" id="KW-0540">Nuclease</keyword>
<dbReference type="FunFam" id="3.10.20.370:FF:000001">
    <property type="entry name" value="Retrovirus-related Pol polyprotein from transposon 17.6-like protein"/>
    <property type="match status" value="1"/>
</dbReference>
<dbReference type="PROSITE" id="PS50878">
    <property type="entry name" value="RT_POL"/>
    <property type="match status" value="1"/>
</dbReference>
<dbReference type="FunFam" id="1.10.340.70:FF:000003">
    <property type="entry name" value="Protein CBG25708"/>
    <property type="match status" value="1"/>
</dbReference>
<evidence type="ECO:0000313" key="11">
    <source>
        <dbReference type="EMBL" id="JAQ15923.1"/>
    </source>
</evidence>
<dbReference type="CDD" id="cd01647">
    <property type="entry name" value="RT_LTR"/>
    <property type="match status" value="1"/>
</dbReference>
<dbReference type="Pfam" id="PF00078">
    <property type="entry name" value="RVT_1"/>
    <property type="match status" value="1"/>
</dbReference>
<dbReference type="GO" id="GO:0016787">
    <property type="term" value="F:hydrolase activity"/>
    <property type="evidence" value="ECO:0007669"/>
    <property type="project" value="UniProtKB-KW"/>
</dbReference>
<dbReference type="Pfam" id="PF17921">
    <property type="entry name" value="Integrase_H2C2"/>
    <property type="match status" value="1"/>
</dbReference>
<feature type="region of interest" description="Disordered" evidence="8">
    <location>
        <begin position="269"/>
        <end position="297"/>
    </location>
</feature>
<keyword evidence="2" id="KW-0808">Transferase</keyword>
<dbReference type="InterPro" id="IPR001584">
    <property type="entry name" value="Integrase_cat-core"/>
</dbReference>
<proteinExistence type="predicted"/>
<keyword evidence="6" id="KW-0378">Hydrolase</keyword>
<feature type="compositionally biased region" description="Polar residues" evidence="8">
    <location>
        <begin position="186"/>
        <end position="197"/>
    </location>
</feature>